<gene>
    <name evidence="5" type="ORF">HMPREF9020_00199</name>
</gene>
<dbReference type="InterPro" id="IPR035992">
    <property type="entry name" value="Ricin_B-like_lectins"/>
</dbReference>
<dbReference type="GO" id="GO:0016998">
    <property type="term" value="P:cell wall macromolecule catabolic process"/>
    <property type="evidence" value="ECO:0007669"/>
    <property type="project" value="InterPro"/>
</dbReference>
<dbReference type="GO" id="GO:0009253">
    <property type="term" value="P:peptidoglycan catabolic process"/>
    <property type="evidence" value="ECO:0007669"/>
    <property type="project" value="InterPro"/>
</dbReference>
<dbReference type="GO" id="GO:0016052">
    <property type="term" value="P:carbohydrate catabolic process"/>
    <property type="evidence" value="ECO:0007669"/>
    <property type="project" value="TreeGrafter"/>
</dbReference>
<feature type="compositionally biased region" description="Basic and acidic residues" evidence="2">
    <location>
        <begin position="89"/>
        <end position="98"/>
    </location>
</feature>
<sequence>MREPYGLGDNLDKYAGLSAGENSQRGTMPAFVRRRKAEKTVRILMTVVITMAVVLAMIISLALSTNSVNLSSQAADLEPSSAARVSKAFNRESAENKKKSSRQKKHKQQQNSRKGSSSSGANTGQNNKTNEGNSSTSSSRDFSGSRNYRGQTLPRSIAKTVPNNAVLVSPKLAAAPNGTVYNVMTGKKVTAPAYFGTAARPADPLAKTGGQSFKPISIAVLRQEEKKDSHDTSQFAPGSVNQSSSSSRGTVTSALAVRTPQTQASHVHTVSLPGNSYGAHWGTYQGSPAFYGRTGSLFAQQAKGVVDVSQWQGSINWAAVKKAGVEGAIIRIGYGVGNADSKALYNISECKRLGIPFGLYIYSYAYNTTFAYNEGTSVANLLKKYGVSAKDLTYPVYYDLEAWSWTGHTRPTSPAVYQSIVNSWYSSMEAAGFSRSKLGVYSYTSYLNTSLNDASIHQKTSWVAQYSGNMGFTNWTSNFRGWQYTSQGSISGISGTVDLNAFGYKTRVNSAGGSSSSSSPKKDTKTTKDNSTNSNYNRGINLSKLPLVTIPNGRYYINVKHADTMSLDINGGSLRNGQALQIYQWNNSTAQQFIFTRQADRSYVITNVNSGKAIDVSGSRTADKTKIQQWSRNGAKAQKWFIRSSGDGYYLQSALGNWVLDMANGSVKNCTSVRLFTPNGTNAQRFQLASVATLPMGTALRISSAVNPSQVLDIPGGSKNNSARLELYKWLGGSAQLFTLAQVGNGVYTITNINSGRLIDVSGNSFSNGAEVQQYQATGSQAQHWQVRVSGTGSSTSSTPYSPAVRYSFVGSGSGKFLDLPSGKAVNLAKLQIWQSTGTSAQQWTLSQAQTTDALSYNHRADLPDGTYTFGSGINSSYKMDVSGGSRKAGANVQLWKSNNMMPQRWMVTHDSHGYIHLTNVQSGLRLDVQAGSSAKGTNVRQWSANNAAAQKWIAVRNSNGSFTLYSAVNPSGSSPASRVLDVRNGVAAGKSNVQLWAANGTKAQQWWAMKKY</sequence>
<keyword evidence="3" id="KW-1133">Transmembrane helix</keyword>
<dbReference type="AlphaFoldDB" id="W5IHT2"/>
<dbReference type="HOGENOM" id="CLU_015076_0_0_11"/>
<dbReference type="Pfam" id="PF14200">
    <property type="entry name" value="RicinB_lectin_2"/>
    <property type="match status" value="3"/>
</dbReference>
<feature type="region of interest" description="Disordered" evidence="2">
    <location>
        <begin position="223"/>
        <end position="253"/>
    </location>
</feature>
<evidence type="ECO:0000256" key="3">
    <source>
        <dbReference type="SAM" id="Phobius"/>
    </source>
</evidence>
<dbReference type="Proteomes" id="UP000005777">
    <property type="component" value="Unassembled WGS sequence"/>
</dbReference>
<feature type="compositionally biased region" description="Low complexity" evidence="2">
    <location>
        <begin position="134"/>
        <end position="145"/>
    </location>
</feature>
<organism evidence="5 6">
    <name type="scientific">Scardovia inopinata F0304</name>
    <dbReference type="NCBI Taxonomy" id="641146"/>
    <lineage>
        <taxon>Bacteria</taxon>
        <taxon>Bacillati</taxon>
        <taxon>Actinomycetota</taxon>
        <taxon>Actinomycetes</taxon>
        <taxon>Bifidobacteriales</taxon>
        <taxon>Bifidobacteriaceae</taxon>
        <taxon>Scardovia</taxon>
    </lineage>
</organism>
<feature type="compositionally biased region" description="Low complexity" evidence="2">
    <location>
        <begin position="509"/>
        <end position="519"/>
    </location>
</feature>
<dbReference type="SMART" id="SM00458">
    <property type="entry name" value="RICIN"/>
    <property type="match status" value="3"/>
</dbReference>
<dbReference type="CDD" id="cd00161">
    <property type="entry name" value="beta-trefoil_Ricin-like"/>
    <property type="match status" value="3"/>
</dbReference>
<protein>
    <recommendedName>
        <fullName evidence="4">Ricin B lectin domain-containing protein</fullName>
    </recommendedName>
</protein>
<dbReference type="InterPro" id="IPR002053">
    <property type="entry name" value="Glyco_hydro_25"/>
</dbReference>
<dbReference type="InterPro" id="IPR000772">
    <property type="entry name" value="Ricin_B_lectin"/>
</dbReference>
<evidence type="ECO:0000259" key="4">
    <source>
        <dbReference type="SMART" id="SM00458"/>
    </source>
</evidence>
<dbReference type="eggNOG" id="COG3533">
    <property type="taxonomic scope" value="Bacteria"/>
</dbReference>
<feature type="region of interest" description="Disordered" evidence="2">
    <location>
        <begin position="74"/>
        <end position="156"/>
    </location>
</feature>
<feature type="region of interest" description="Disordered" evidence="2">
    <location>
        <begin position="509"/>
        <end position="537"/>
    </location>
</feature>
<feature type="compositionally biased region" description="Polar residues" evidence="2">
    <location>
        <begin position="232"/>
        <end position="253"/>
    </location>
</feature>
<dbReference type="PROSITE" id="PS50231">
    <property type="entry name" value="RICIN_B_LECTIN"/>
    <property type="match status" value="3"/>
</dbReference>
<dbReference type="PANTHER" id="PTHR34135">
    <property type="entry name" value="LYSOZYME"/>
    <property type="match status" value="1"/>
</dbReference>
<feature type="domain" description="Ricin B lectin" evidence="4">
    <location>
        <begin position="867"/>
        <end position="1010"/>
    </location>
</feature>
<dbReference type="InterPro" id="IPR017853">
    <property type="entry name" value="GH"/>
</dbReference>
<dbReference type="eggNOG" id="COG3757">
    <property type="taxonomic scope" value="Bacteria"/>
</dbReference>
<evidence type="ECO:0000313" key="5">
    <source>
        <dbReference type="EMBL" id="EFG26577.2"/>
    </source>
</evidence>
<dbReference type="SUPFAM" id="SSF51445">
    <property type="entry name" value="(Trans)glycosidases"/>
    <property type="match status" value="1"/>
</dbReference>
<dbReference type="EMBL" id="ADCX01000002">
    <property type="protein sequence ID" value="EFG26577.2"/>
    <property type="molecule type" value="Genomic_DNA"/>
</dbReference>
<comment type="similarity">
    <text evidence="1">Belongs to the glycosyl hydrolase 25 family.</text>
</comment>
<name>W5IHT2_SCAIO</name>
<dbReference type="Pfam" id="PF01183">
    <property type="entry name" value="Glyco_hydro_25"/>
    <property type="match status" value="1"/>
</dbReference>
<feature type="transmembrane region" description="Helical" evidence="3">
    <location>
        <begin position="43"/>
        <end position="63"/>
    </location>
</feature>
<dbReference type="CDD" id="cd06414">
    <property type="entry name" value="GH25_LytC-like"/>
    <property type="match status" value="1"/>
</dbReference>
<accession>W5IHT2</accession>
<dbReference type="eggNOG" id="COG2273">
    <property type="taxonomic scope" value="Bacteria"/>
</dbReference>
<dbReference type="SUPFAM" id="SSF50370">
    <property type="entry name" value="Ricin B-like lectins"/>
    <property type="match status" value="3"/>
</dbReference>
<keyword evidence="3" id="KW-0472">Membrane</keyword>
<feature type="domain" description="Ricin B lectin" evidence="4">
    <location>
        <begin position="553"/>
        <end position="689"/>
    </location>
</feature>
<evidence type="ECO:0000256" key="1">
    <source>
        <dbReference type="ARBA" id="ARBA00010646"/>
    </source>
</evidence>
<dbReference type="GO" id="GO:0003796">
    <property type="term" value="F:lysozyme activity"/>
    <property type="evidence" value="ECO:0007669"/>
    <property type="project" value="InterPro"/>
</dbReference>
<feature type="compositionally biased region" description="Polar residues" evidence="2">
    <location>
        <begin position="115"/>
        <end position="133"/>
    </location>
</feature>
<feature type="domain" description="Ricin B lectin" evidence="4">
    <location>
        <begin position="697"/>
        <end position="847"/>
    </location>
</feature>
<dbReference type="PROSITE" id="PS51904">
    <property type="entry name" value="GLYCOSYL_HYDROL_F25_2"/>
    <property type="match status" value="1"/>
</dbReference>
<dbReference type="Gene3D" id="2.80.10.50">
    <property type="match status" value="9"/>
</dbReference>
<proteinExistence type="inferred from homology"/>
<evidence type="ECO:0000313" key="6">
    <source>
        <dbReference type="Proteomes" id="UP000005777"/>
    </source>
</evidence>
<evidence type="ECO:0000256" key="2">
    <source>
        <dbReference type="SAM" id="MobiDB-lite"/>
    </source>
</evidence>
<reference evidence="5 6" key="1">
    <citation type="submission" date="2012-01" db="EMBL/GenBank/DDBJ databases">
        <title>The Genome Sequence of Scardovia inopinata F0304.</title>
        <authorList>
            <consortium name="The Broad Institute Genome Sequencing Platform"/>
            <person name="Earl A."/>
            <person name="Ward D."/>
            <person name="Feldgarden M."/>
            <person name="Gevers D."/>
            <person name="Izard J."/>
            <person name="Baranova O.V."/>
            <person name="Blanton J.M."/>
            <person name="Tanner A.C."/>
            <person name="Dewhirst F.E."/>
            <person name="Young S.K."/>
            <person name="Zeng Q."/>
            <person name="Gargeya S."/>
            <person name="Fitzgerald M."/>
            <person name="Haas B."/>
            <person name="Abouelleil A."/>
            <person name="Alvarado L."/>
            <person name="Arachchi H.M."/>
            <person name="Berlin A."/>
            <person name="Chapman S.B."/>
            <person name="Gearin G."/>
            <person name="Goldberg J."/>
            <person name="Griggs A."/>
            <person name="Gujja S."/>
            <person name="Hansen M."/>
            <person name="Heiman D."/>
            <person name="Howarth C."/>
            <person name="Larimer J."/>
            <person name="Lui A."/>
            <person name="MacDonald P.J."/>
            <person name="McCowen C."/>
            <person name="Montmayeur A."/>
            <person name="Murphy C."/>
            <person name="Neiman D."/>
            <person name="Pearson M."/>
            <person name="Priest M."/>
            <person name="Roberts A."/>
            <person name="Saif S."/>
            <person name="Shea T."/>
            <person name="Sisk P."/>
            <person name="Stolte C."/>
            <person name="Sykes S."/>
            <person name="Wortman J."/>
            <person name="Nusbaum C."/>
            <person name="Birren B."/>
        </authorList>
    </citation>
    <scope>NUCLEOTIDE SEQUENCE [LARGE SCALE GENOMIC DNA]</scope>
    <source>
        <strain evidence="5 6">F0304</strain>
    </source>
</reference>
<dbReference type="PANTHER" id="PTHR34135:SF2">
    <property type="entry name" value="LYSOZYME"/>
    <property type="match status" value="1"/>
</dbReference>
<keyword evidence="6" id="KW-1185">Reference proteome</keyword>
<dbReference type="Gene3D" id="3.20.20.80">
    <property type="entry name" value="Glycosidases"/>
    <property type="match status" value="1"/>
</dbReference>
<keyword evidence="3" id="KW-0812">Transmembrane</keyword>
<comment type="caution">
    <text evidence="5">The sequence shown here is derived from an EMBL/GenBank/DDBJ whole genome shotgun (WGS) entry which is preliminary data.</text>
</comment>
<feature type="compositionally biased region" description="Basic residues" evidence="2">
    <location>
        <begin position="99"/>
        <end position="108"/>
    </location>
</feature>